<evidence type="ECO:0000313" key="3">
    <source>
        <dbReference type="EMBL" id="CAB9528696.1"/>
    </source>
</evidence>
<dbReference type="EMBL" id="CAICTM010002293">
    <property type="protein sequence ID" value="CAB9528696.1"/>
    <property type="molecule type" value="Genomic_DNA"/>
</dbReference>
<dbReference type="Proteomes" id="UP001153069">
    <property type="component" value="Unassembled WGS sequence"/>
</dbReference>
<sequence length="245" mass="27944">MEPLRASFQQRRWSSFNKSLSNLSVSFSVGTLKDLLLKVIPICQGVDRLCCQHVVELIWRHNGAEVPNDELEETACFLEGLLSPSYDHLDKTLLVHIHSCIGMIREQQGVLDRAIRSLQLALWLQQKVTTDQVALAVTEHRLGLVYAKMGDYKKATYLIERALKAYSDAKLKTGHTCIVEAEESLSGIRINKLMEDMEMQRSVSEHLAGIMEDDDQQQDQEQRQEPQQPKPKRTPKKHVLRARSA</sequence>
<proteinExistence type="predicted"/>
<dbReference type="AlphaFoldDB" id="A0A9N8EWT7"/>
<name>A0A9N8EWT7_9STRA</name>
<evidence type="ECO:0000313" key="4">
    <source>
        <dbReference type="Proteomes" id="UP001153069"/>
    </source>
</evidence>
<feature type="compositionally biased region" description="Basic residues" evidence="2">
    <location>
        <begin position="230"/>
        <end position="245"/>
    </location>
</feature>
<feature type="repeat" description="TPR" evidence="1">
    <location>
        <begin position="136"/>
        <end position="169"/>
    </location>
</feature>
<dbReference type="InterPro" id="IPR011990">
    <property type="entry name" value="TPR-like_helical_dom_sf"/>
</dbReference>
<keyword evidence="1" id="KW-0802">TPR repeat</keyword>
<organism evidence="3 4">
    <name type="scientific">Seminavis robusta</name>
    <dbReference type="NCBI Taxonomy" id="568900"/>
    <lineage>
        <taxon>Eukaryota</taxon>
        <taxon>Sar</taxon>
        <taxon>Stramenopiles</taxon>
        <taxon>Ochrophyta</taxon>
        <taxon>Bacillariophyta</taxon>
        <taxon>Bacillariophyceae</taxon>
        <taxon>Bacillariophycidae</taxon>
        <taxon>Naviculales</taxon>
        <taxon>Naviculaceae</taxon>
        <taxon>Seminavis</taxon>
    </lineage>
</organism>
<dbReference type="PROSITE" id="PS50005">
    <property type="entry name" value="TPR"/>
    <property type="match status" value="1"/>
</dbReference>
<dbReference type="Gene3D" id="1.25.40.10">
    <property type="entry name" value="Tetratricopeptide repeat domain"/>
    <property type="match status" value="1"/>
</dbReference>
<protein>
    <submittedName>
        <fullName evidence="3">Uncharacterized protein</fullName>
    </submittedName>
</protein>
<reference evidence="3" key="1">
    <citation type="submission" date="2020-06" db="EMBL/GenBank/DDBJ databases">
        <authorList>
            <consortium name="Plant Systems Biology data submission"/>
        </authorList>
    </citation>
    <scope>NUCLEOTIDE SEQUENCE</scope>
    <source>
        <strain evidence="3">D6</strain>
    </source>
</reference>
<evidence type="ECO:0000256" key="1">
    <source>
        <dbReference type="PROSITE-ProRule" id="PRU00339"/>
    </source>
</evidence>
<gene>
    <name evidence="3" type="ORF">SEMRO_2295_G322320.1</name>
</gene>
<feature type="region of interest" description="Disordered" evidence="2">
    <location>
        <begin position="208"/>
        <end position="245"/>
    </location>
</feature>
<dbReference type="SUPFAM" id="SSF48452">
    <property type="entry name" value="TPR-like"/>
    <property type="match status" value="1"/>
</dbReference>
<evidence type="ECO:0000256" key="2">
    <source>
        <dbReference type="SAM" id="MobiDB-lite"/>
    </source>
</evidence>
<accession>A0A9N8EWT7</accession>
<keyword evidence="4" id="KW-1185">Reference proteome</keyword>
<dbReference type="InterPro" id="IPR019734">
    <property type="entry name" value="TPR_rpt"/>
</dbReference>
<dbReference type="Pfam" id="PF13424">
    <property type="entry name" value="TPR_12"/>
    <property type="match status" value="1"/>
</dbReference>
<comment type="caution">
    <text evidence="3">The sequence shown here is derived from an EMBL/GenBank/DDBJ whole genome shotgun (WGS) entry which is preliminary data.</text>
</comment>